<keyword evidence="3" id="KW-1185">Reference proteome</keyword>
<feature type="transmembrane region" description="Helical" evidence="1">
    <location>
        <begin position="79"/>
        <end position="95"/>
    </location>
</feature>
<feature type="transmembrane region" description="Helical" evidence="1">
    <location>
        <begin position="265"/>
        <end position="288"/>
    </location>
</feature>
<dbReference type="RefSeq" id="WP_256605962.1">
    <property type="nucleotide sequence ID" value="NZ_JANIBL010000010.1"/>
</dbReference>
<protein>
    <submittedName>
        <fullName evidence="2">Uncharacterized protein</fullName>
    </submittedName>
</protein>
<evidence type="ECO:0000256" key="1">
    <source>
        <dbReference type="SAM" id="Phobius"/>
    </source>
</evidence>
<gene>
    <name evidence="2" type="ORF">NP589_04780</name>
</gene>
<dbReference type="EMBL" id="JANIBL010000010">
    <property type="protein sequence ID" value="MCQ8116731.1"/>
    <property type="molecule type" value="Genomic_DNA"/>
</dbReference>
<name>A0ABT1TQT6_9GAMM</name>
<feature type="transmembrane region" description="Helical" evidence="1">
    <location>
        <begin position="222"/>
        <end position="245"/>
    </location>
</feature>
<feature type="transmembrane region" description="Helical" evidence="1">
    <location>
        <begin position="173"/>
        <end position="192"/>
    </location>
</feature>
<keyword evidence="1" id="KW-1133">Transmembrane helix</keyword>
<feature type="transmembrane region" description="Helical" evidence="1">
    <location>
        <begin position="355"/>
        <end position="377"/>
    </location>
</feature>
<dbReference type="Proteomes" id="UP001524570">
    <property type="component" value="Unassembled WGS sequence"/>
</dbReference>
<feature type="transmembrane region" description="Helical" evidence="1">
    <location>
        <begin position="135"/>
        <end position="153"/>
    </location>
</feature>
<evidence type="ECO:0000313" key="2">
    <source>
        <dbReference type="EMBL" id="MCQ8116731.1"/>
    </source>
</evidence>
<proteinExistence type="predicted"/>
<keyword evidence="1" id="KW-0812">Transmembrane</keyword>
<feature type="transmembrane region" description="Helical" evidence="1">
    <location>
        <begin position="42"/>
        <end position="59"/>
    </location>
</feature>
<reference evidence="2 3" key="1">
    <citation type="submission" date="2022-07" db="EMBL/GenBank/DDBJ databases">
        <title>Methylomonas rivi sp. nov., Methylomonas rosea sp. nov., Methylomonas aureus sp. nov. and Methylomonas subterranea sp. nov., four novel methanotrophs isolated from a freshwater creek and the deep terrestrial subsurface.</title>
        <authorList>
            <person name="Abin C."/>
            <person name="Sankaranarayanan K."/>
            <person name="Garner C."/>
            <person name="Sindelar R."/>
            <person name="Kotary K."/>
            <person name="Garner R."/>
            <person name="Barclay S."/>
            <person name="Lawson P."/>
            <person name="Krumholz L."/>
        </authorList>
    </citation>
    <scope>NUCLEOTIDE SEQUENCE [LARGE SCALE GENOMIC DNA]</scope>
    <source>
        <strain evidence="2 3">WSC-7</strain>
    </source>
</reference>
<accession>A0ABT1TQT6</accession>
<keyword evidence="1" id="KW-0472">Membrane</keyword>
<comment type="caution">
    <text evidence="2">The sequence shown here is derived from an EMBL/GenBank/DDBJ whole genome shotgun (WGS) entry which is preliminary data.</text>
</comment>
<evidence type="ECO:0000313" key="3">
    <source>
        <dbReference type="Proteomes" id="UP001524570"/>
    </source>
</evidence>
<sequence>MSDEYQLKIPDDFSLVQGGPLFQMLIRGRLSTSALGWLRRRVIFFVLLTWLPLLILSVLSNQAATGVQMPFFYDIELHVRFLLALPLMLVAEWVVHRRLRPVVLQFVEREIVTIDVRPQFDACIASALRLRNSPLIEVLILLLVTTIGHSVFFELRALNATAWYTQGVSPAGYWMTYISLPVYQFITLRWLFRILVWCRFLWQVSLLDLHLIPTHPDHAGGLGFLSASAASFAPLLFSQGALLSAMLAERISYTGAVLTEFKPEIAFFVVFFWLLVLGPLCVFTPALVRAKRKGLLSYGVLASRYVREFDNKWLRGGSTMDEAFIGSGDIQSLADLNNSYEVIRDMRMLPFDRQAVMQTTIAMLMPLLPLLLTMISLEDLLKRLIGMLL</sequence>
<organism evidence="2 3">
    <name type="scientific">Methylomonas rosea</name>
    <dbReference type="NCBI Taxonomy" id="2952227"/>
    <lineage>
        <taxon>Bacteria</taxon>
        <taxon>Pseudomonadati</taxon>
        <taxon>Pseudomonadota</taxon>
        <taxon>Gammaproteobacteria</taxon>
        <taxon>Methylococcales</taxon>
        <taxon>Methylococcaceae</taxon>
        <taxon>Methylomonas</taxon>
    </lineage>
</organism>